<dbReference type="EMBL" id="CP063458">
    <property type="protein sequence ID" value="QOV89398.1"/>
    <property type="molecule type" value="Genomic_DNA"/>
</dbReference>
<organism evidence="1 2">
    <name type="scientific">Humisphaera borealis</name>
    <dbReference type="NCBI Taxonomy" id="2807512"/>
    <lineage>
        <taxon>Bacteria</taxon>
        <taxon>Pseudomonadati</taxon>
        <taxon>Planctomycetota</taxon>
        <taxon>Phycisphaerae</taxon>
        <taxon>Tepidisphaerales</taxon>
        <taxon>Tepidisphaeraceae</taxon>
        <taxon>Humisphaera</taxon>
    </lineage>
</organism>
<dbReference type="Proteomes" id="UP000593765">
    <property type="component" value="Chromosome"/>
</dbReference>
<gene>
    <name evidence="1" type="ORF">IPV69_24890</name>
</gene>
<keyword evidence="2" id="KW-1185">Reference proteome</keyword>
<evidence type="ECO:0000313" key="2">
    <source>
        <dbReference type="Proteomes" id="UP000593765"/>
    </source>
</evidence>
<reference evidence="1 2" key="1">
    <citation type="submission" date="2020-10" db="EMBL/GenBank/DDBJ databases">
        <title>Wide distribution of Phycisphaera-like planctomycetes from WD2101 soil group in peatlands and genome analysis of the first cultivated representative.</title>
        <authorList>
            <person name="Dedysh S.N."/>
            <person name="Beletsky A.V."/>
            <person name="Ivanova A."/>
            <person name="Kulichevskaya I.S."/>
            <person name="Suzina N.E."/>
            <person name="Philippov D.A."/>
            <person name="Rakitin A.L."/>
            <person name="Mardanov A.V."/>
            <person name="Ravin N.V."/>
        </authorList>
    </citation>
    <scope>NUCLEOTIDE SEQUENCE [LARGE SCALE GENOMIC DNA]</scope>
    <source>
        <strain evidence="1 2">M1803</strain>
    </source>
</reference>
<dbReference type="KEGG" id="hbs:IPV69_24890"/>
<name>A0A7M2WV32_9BACT</name>
<accession>A0A7M2WV32</accession>
<sequence length="179" mass="20054">MTDAFIQTLEDRKFFAAHVSLTPSEVVNPHLTATTLPNKAELKAAQKAAKAQKPAKVADAPLVRSTDLVGEWEGHIKVKYFLFSKKYDFDMSIFHQTDNSISGRIEIDGHDFEGTFYGKINEKNGRFRYKLDDDGEEVTIKGQLGKKGLIIGGGSVKAEDWGWDWGWDIKGSFEVDRIA</sequence>
<dbReference type="AlphaFoldDB" id="A0A7M2WV32"/>
<evidence type="ECO:0000313" key="1">
    <source>
        <dbReference type="EMBL" id="QOV89398.1"/>
    </source>
</evidence>
<protein>
    <submittedName>
        <fullName evidence="1">Uncharacterized protein</fullName>
    </submittedName>
</protein>
<proteinExistence type="predicted"/>
<dbReference type="RefSeq" id="WP_206292436.1">
    <property type="nucleotide sequence ID" value="NZ_CP063458.1"/>
</dbReference>